<dbReference type="Proteomes" id="UP001172791">
    <property type="component" value="Unassembled WGS sequence"/>
</dbReference>
<reference evidence="1" key="1">
    <citation type="submission" date="2018-04" db="EMBL/GenBank/DDBJ databases">
        <authorList>
            <person name="Jy Z."/>
        </authorList>
    </citation>
    <scope>NUCLEOTIDE SEQUENCE</scope>
    <source>
        <strain evidence="2">AS13</strain>
        <strain evidence="1">LA18</strain>
    </source>
</reference>
<organism evidence="1 4">
    <name type="scientific">Pandoraea cepalis</name>
    <dbReference type="NCBI Taxonomy" id="2508294"/>
    <lineage>
        <taxon>Bacteria</taxon>
        <taxon>Pseudomonadati</taxon>
        <taxon>Pseudomonadota</taxon>
        <taxon>Betaproteobacteria</taxon>
        <taxon>Burkholderiales</taxon>
        <taxon>Burkholderiaceae</taxon>
        <taxon>Pandoraea</taxon>
    </lineage>
</organism>
<proteinExistence type="predicted"/>
<dbReference type="EMBL" id="QAID01000034">
    <property type="protein sequence ID" value="MDN4577967.1"/>
    <property type="molecule type" value="Genomic_DNA"/>
</dbReference>
<evidence type="ECO:0000313" key="2">
    <source>
        <dbReference type="EMBL" id="MDN4577967.1"/>
    </source>
</evidence>
<accession>A0AAW7MK87</accession>
<dbReference type="AlphaFoldDB" id="A0AAW7MK87"/>
<dbReference type="RefSeq" id="WP_301234136.1">
    <property type="nucleotide sequence ID" value="NZ_QAIC01000033.1"/>
</dbReference>
<evidence type="ECO:0000313" key="1">
    <source>
        <dbReference type="EMBL" id="MDN4573162.1"/>
    </source>
</evidence>
<sequence>MFTVLTVAPFLRIRVCVRVDFRHGGFRRARDVAMPRFDYKKGQHHPWYIVTVRSSSHCCVAALAP</sequence>
<dbReference type="Proteomes" id="UP001172788">
    <property type="component" value="Unassembled WGS sequence"/>
</dbReference>
<comment type="caution">
    <text evidence="1">The sequence shown here is derived from an EMBL/GenBank/DDBJ whole genome shotgun (WGS) entry which is preliminary data.</text>
</comment>
<gene>
    <name evidence="1" type="ORF">DBA34_07815</name>
    <name evidence="2" type="ORF">DBB29_07540</name>
</gene>
<evidence type="ECO:0000313" key="4">
    <source>
        <dbReference type="Proteomes" id="UP001172791"/>
    </source>
</evidence>
<dbReference type="EMBL" id="QAIC01000033">
    <property type="protein sequence ID" value="MDN4573162.1"/>
    <property type="molecule type" value="Genomic_DNA"/>
</dbReference>
<name>A0AAW7MK87_9BURK</name>
<keyword evidence="3" id="KW-1185">Reference proteome</keyword>
<evidence type="ECO:0008006" key="5">
    <source>
        <dbReference type="Google" id="ProtNLM"/>
    </source>
</evidence>
<evidence type="ECO:0000313" key="3">
    <source>
        <dbReference type="Proteomes" id="UP001172788"/>
    </source>
</evidence>
<protein>
    <recommendedName>
        <fullName evidence="5">Secreted protein</fullName>
    </recommendedName>
</protein>